<dbReference type="GeneID" id="81434974"/>
<dbReference type="RefSeq" id="XP_056558009.1">
    <property type="nucleotide sequence ID" value="XM_056695797.1"/>
</dbReference>
<accession>A0A9W9VFM9</accession>
<dbReference type="EMBL" id="JAPZBS010000002">
    <property type="protein sequence ID" value="KAJ5380438.1"/>
    <property type="molecule type" value="Genomic_DNA"/>
</dbReference>
<evidence type="ECO:0000313" key="1">
    <source>
        <dbReference type="EMBL" id="KAJ5380438.1"/>
    </source>
</evidence>
<name>A0A9W9VFM9_9EURO</name>
<dbReference type="Proteomes" id="UP001147782">
    <property type="component" value="Unassembled WGS sequence"/>
</dbReference>
<reference evidence="1" key="1">
    <citation type="submission" date="2022-11" db="EMBL/GenBank/DDBJ databases">
        <authorList>
            <person name="Petersen C."/>
        </authorList>
    </citation>
    <scope>NUCLEOTIDE SEQUENCE</scope>
    <source>
        <strain evidence="1">IBT 29864</strain>
    </source>
</reference>
<sequence length="110" mass="11837">MGNAQTYRIRRDVAGSHAGKPAIPSCGPMVPSSLSECSVCAFQKTIATMDLCGVGWECGEKANGDPATGNACEKAPRYQVWTGGHDYGGTSNYHWLLLCAALRPWFRDRG</sequence>
<proteinExistence type="predicted"/>
<protein>
    <submittedName>
        <fullName evidence="1">Uncharacterized protein</fullName>
    </submittedName>
</protein>
<reference evidence="1" key="2">
    <citation type="journal article" date="2023" name="IMA Fungus">
        <title>Comparative genomic study of the Penicillium genus elucidates a diverse pangenome and 15 lateral gene transfer events.</title>
        <authorList>
            <person name="Petersen C."/>
            <person name="Sorensen T."/>
            <person name="Nielsen M.R."/>
            <person name="Sondergaard T.E."/>
            <person name="Sorensen J.L."/>
            <person name="Fitzpatrick D.A."/>
            <person name="Frisvad J.C."/>
            <person name="Nielsen K.L."/>
        </authorList>
    </citation>
    <scope>NUCLEOTIDE SEQUENCE</scope>
    <source>
        <strain evidence="1">IBT 29864</strain>
    </source>
</reference>
<evidence type="ECO:0000313" key="2">
    <source>
        <dbReference type="Proteomes" id="UP001147782"/>
    </source>
</evidence>
<gene>
    <name evidence="1" type="ORF">N7496_002866</name>
</gene>
<organism evidence="1 2">
    <name type="scientific">Penicillium cataractarum</name>
    <dbReference type="NCBI Taxonomy" id="2100454"/>
    <lineage>
        <taxon>Eukaryota</taxon>
        <taxon>Fungi</taxon>
        <taxon>Dikarya</taxon>
        <taxon>Ascomycota</taxon>
        <taxon>Pezizomycotina</taxon>
        <taxon>Eurotiomycetes</taxon>
        <taxon>Eurotiomycetidae</taxon>
        <taxon>Eurotiales</taxon>
        <taxon>Aspergillaceae</taxon>
        <taxon>Penicillium</taxon>
    </lineage>
</organism>
<dbReference type="AlphaFoldDB" id="A0A9W9VFM9"/>
<comment type="caution">
    <text evidence="1">The sequence shown here is derived from an EMBL/GenBank/DDBJ whole genome shotgun (WGS) entry which is preliminary data.</text>
</comment>
<keyword evidence="2" id="KW-1185">Reference proteome</keyword>